<name>A0A8S2RWR7_9BILA</name>
<sequence length="105" mass="11723">LNKIANPTDCCHTRKSLDVATDENDKYLANDTFNDFLVWQQSCWLAVPLESCSCPVGMKVYSCKPSVGLAILFNLYQVSDKTRIQSLGKRKAKGRPKKVSIALNL</sequence>
<evidence type="ECO:0000313" key="3">
    <source>
        <dbReference type="Proteomes" id="UP000682733"/>
    </source>
</evidence>
<protein>
    <recommendedName>
        <fullName evidence="4">SWIM-type domain-containing protein</fullName>
    </recommendedName>
</protein>
<dbReference type="AlphaFoldDB" id="A0A8S2RWR7"/>
<dbReference type="EMBL" id="CAJNOK010024798">
    <property type="protein sequence ID" value="CAF1381724.1"/>
    <property type="molecule type" value="Genomic_DNA"/>
</dbReference>
<dbReference type="Proteomes" id="UP000682733">
    <property type="component" value="Unassembled WGS sequence"/>
</dbReference>
<comment type="caution">
    <text evidence="2">The sequence shown here is derived from an EMBL/GenBank/DDBJ whole genome shotgun (WGS) entry which is preliminary data.</text>
</comment>
<evidence type="ECO:0000313" key="2">
    <source>
        <dbReference type="EMBL" id="CAF4190156.1"/>
    </source>
</evidence>
<organism evidence="2 3">
    <name type="scientific">Didymodactylos carnosus</name>
    <dbReference type="NCBI Taxonomy" id="1234261"/>
    <lineage>
        <taxon>Eukaryota</taxon>
        <taxon>Metazoa</taxon>
        <taxon>Spiralia</taxon>
        <taxon>Gnathifera</taxon>
        <taxon>Rotifera</taxon>
        <taxon>Eurotatoria</taxon>
        <taxon>Bdelloidea</taxon>
        <taxon>Philodinida</taxon>
        <taxon>Philodinidae</taxon>
        <taxon>Didymodactylos</taxon>
    </lineage>
</organism>
<dbReference type="EMBL" id="CAJOBA010046490">
    <property type="protein sequence ID" value="CAF4190156.1"/>
    <property type="molecule type" value="Genomic_DNA"/>
</dbReference>
<evidence type="ECO:0008006" key="4">
    <source>
        <dbReference type="Google" id="ProtNLM"/>
    </source>
</evidence>
<proteinExistence type="predicted"/>
<gene>
    <name evidence="1" type="ORF">OVA965_LOCUS32141</name>
    <name evidence="2" type="ORF">TMI583_LOCUS32995</name>
</gene>
<reference evidence="2" key="1">
    <citation type="submission" date="2021-02" db="EMBL/GenBank/DDBJ databases">
        <authorList>
            <person name="Nowell W R."/>
        </authorList>
    </citation>
    <scope>NUCLEOTIDE SEQUENCE</scope>
</reference>
<dbReference type="Proteomes" id="UP000677228">
    <property type="component" value="Unassembled WGS sequence"/>
</dbReference>
<feature type="non-terminal residue" evidence="2">
    <location>
        <position position="1"/>
    </location>
</feature>
<accession>A0A8S2RWR7</accession>
<evidence type="ECO:0000313" key="1">
    <source>
        <dbReference type="EMBL" id="CAF1381724.1"/>
    </source>
</evidence>